<feature type="transmembrane region" description="Helical" evidence="1">
    <location>
        <begin position="12"/>
        <end position="34"/>
    </location>
</feature>
<evidence type="ECO:0000313" key="2">
    <source>
        <dbReference type="EMBL" id="MEC0274247.1"/>
    </source>
</evidence>
<proteinExistence type="predicted"/>
<name>A0AAW9NG05_9BACI</name>
<evidence type="ECO:0000256" key="1">
    <source>
        <dbReference type="SAM" id="Phobius"/>
    </source>
</evidence>
<dbReference type="AlphaFoldDB" id="A0AAW9NG05"/>
<keyword evidence="1" id="KW-0472">Membrane</keyword>
<keyword evidence="1" id="KW-0812">Transmembrane</keyword>
<organism evidence="2 3">
    <name type="scientific">Peribacillus castrilensis</name>
    <dbReference type="NCBI Taxonomy" id="2897690"/>
    <lineage>
        <taxon>Bacteria</taxon>
        <taxon>Bacillati</taxon>
        <taxon>Bacillota</taxon>
        <taxon>Bacilli</taxon>
        <taxon>Bacillales</taxon>
        <taxon>Bacillaceae</taxon>
        <taxon>Peribacillus</taxon>
    </lineage>
</organism>
<feature type="transmembrane region" description="Helical" evidence="1">
    <location>
        <begin position="46"/>
        <end position="67"/>
    </location>
</feature>
<evidence type="ECO:0000313" key="3">
    <source>
        <dbReference type="Proteomes" id="UP001307168"/>
    </source>
</evidence>
<gene>
    <name evidence="2" type="ORF">P4706_14425</name>
</gene>
<keyword evidence="3" id="KW-1185">Reference proteome</keyword>
<keyword evidence="1" id="KW-1133">Transmembrane helix</keyword>
<accession>A0AAW9NG05</accession>
<reference evidence="2 3" key="1">
    <citation type="submission" date="2023-03" db="EMBL/GenBank/DDBJ databases">
        <title>Bacillus Genome Sequencing.</title>
        <authorList>
            <person name="Dunlap C."/>
        </authorList>
    </citation>
    <scope>NUCLEOTIDE SEQUENCE [LARGE SCALE GENOMIC DNA]</scope>
    <source>
        <strain evidence="2 3">B-41290</strain>
    </source>
</reference>
<dbReference type="Proteomes" id="UP001307168">
    <property type="component" value="Unassembled WGS sequence"/>
</dbReference>
<sequence>MVPLIFVKICDVSSSLSMTVKAVLFYVLPMSAALAVMKRASSVTPIFLVSLALWAILSQVCGAISVLTHQ</sequence>
<comment type="caution">
    <text evidence="2">The sequence shown here is derived from an EMBL/GenBank/DDBJ whole genome shotgun (WGS) entry which is preliminary data.</text>
</comment>
<dbReference type="EMBL" id="JARNBH010000012">
    <property type="protein sequence ID" value="MEC0274247.1"/>
    <property type="molecule type" value="Genomic_DNA"/>
</dbReference>
<protein>
    <submittedName>
        <fullName evidence="2">Uncharacterized protein</fullName>
    </submittedName>
</protein>